<evidence type="ECO:0000259" key="6">
    <source>
        <dbReference type="PROSITE" id="PS50111"/>
    </source>
</evidence>
<comment type="caution">
    <text evidence="8">The sequence shown here is derived from an EMBL/GenBank/DDBJ whole genome shotgun (WGS) entry which is preliminary data.</text>
</comment>
<organism evidence="8 9">
    <name type="scientific">Crenobacter intestini</name>
    <dbReference type="NCBI Taxonomy" id="2563443"/>
    <lineage>
        <taxon>Bacteria</taxon>
        <taxon>Pseudomonadati</taxon>
        <taxon>Pseudomonadota</taxon>
        <taxon>Betaproteobacteria</taxon>
        <taxon>Neisseriales</taxon>
        <taxon>Neisseriaceae</taxon>
        <taxon>Crenobacter</taxon>
    </lineage>
</organism>
<accession>A0A4T0UJP5</accession>
<dbReference type="RefSeq" id="WP_136555824.1">
    <property type="nucleotide sequence ID" value="NZ_STGJ01000026.1"/>
</dbReference>
<dbReference type="SMART" id="SM00283">
    <property type="entry name" value="MA"/>
    <property type="match status" value="1"/>
</dbReference>
<dbReference type="PANTHER" id="PTHR32089">
    <property type="entry name" value="METHYL-ACCEPTING CHEMOTAXIS PROTEIN MCPB"/>
    <property type="match status" value="1"/>
</dbReference>
<dbReference type="PRINTS" id="PR00260">
    <property type="entry name" value="CHEMTRNSDUCR"/>
</dbReference>
<evidence type="ECO:0000256" key="5">
    <source>
        <dbReference type="SAM" id="Phobius"/>
    </source>
</evidence>
<dbReference type="PANTHER" id="PTHR32089:SF112">
    <property type="entry name" value="LYSOZYME-LIKE PROTEIN-RELATED"/>
    <property type="match status" value="1"/>
</dbReference>
<dbReference type="Proteomes" id="UP000308891">
    <property type="component" value="Unassembled WGS sequence"/>
</dbReference>
<sequence>MLKRLSVGSKLALLLLPPLLIALGLSGWLLAKRYEAMQDYQSAKVLVSMSQVASKLMHSLQSERGLTNGYLSSQAPLSAALKQARANSDEAHAEFEQHVASIGDAALRAEADKIKTKVAALAGSRAEVDNRKLEAKTTFSAYSQAVAELLDLVRKTVGVSGDAALMQRGLVLVNLLELKESAAKERGFINGFLAAGVVRAEQQLQTSAFAAQQDAYFDAMLKLADPATSRRLEVFAKAPENLALLEERSLVLALLPGEPISMPGEVWFKKASARLDLLKTEQDVQLSSLANYVDEALARSRELFWLNIGLSLLVAMAICLFAWRVWLNIERPLLKLERLMVQMSADFDLTQRAQIEGSDELARMGRAFDHLAESFGTTLRAVRHQSQTLQHAAEVLKGVSQRAAHAAELQRDSASQIAAAVEEMSEGIAQVSENAQYALADASQMCDTVETDRCRMQRTSDAIRTTADSLESSAKVVETLAERSQEINRIITAIREIADQTNLLALNAAIEAARAGEAGRGFAVVADEVRKLAERTGRETVEITRLVGAIGEGTQTASERMVAARQSMNDGTVLVNESAAGLEQIRTNVTDSAQKSTETAEAMRQQLAASTEVSVNISKIASLAEGNAAIVQEAAVLAERLTDASRTLAEEVGHFHVA</sequence>
<dbReference type="InterPro" id="IPR004090">
    <property type="entry name" value="Chemotax_Me-accpt_rcpt"/>
</dbReference>
<protein>
    <submittedName>
        <fullName evidence="8">Methyl-accepting chemotaxis protein</fullName>
    </submittedName>
</protein>
<dbReference type="PROSITE" id="PS50885">
    <property type="entry name" value="HAMP"/>
    <property type="match status" value="1"/>
</dbReference>
<comment type="similarity">
    <text evidence="3">Belongs to the methyl-accepting chemotaxis (MCP) protein family.</text>
</comment>
<dbReference type="CDD" id="cd06225">
    <property type="entry name" value="HAMP"/>
    <property type="match status" value="1"/>
</dbReference>
<dbReference type="Pfam" id="PF08376">
    <property type="entry name" value="NIT"/>
    <property type="match status" value="1"/>
</dbReference>
<evidence type="ECO:0000313" key="8">
    <source>
        <dbReference type="EMBL" id="TIC78531.1"/>
    </source>
</evidence>
<dbReference type="OrthoDB" id="8899037at2"/>
<dbReference type="PROSITE" id="PS50111">
    <property type="entry name" value="CHEMOTAXIS_TRANSDUC_2"/>
    <property type="match status" value="1"/>
</dbReference>
<dbReference type="Pfam" id="PF00672">
    <property type="entry name" value="HAMP"/>
    <property type="match status" value="1"/>
</dbReference>
<reference evidence="8 9" key="1">
    <citation type="submission" date="2019-04" db="EMBL/GenBank/DDBJ databases">
        <title>Crenobacter sp. nov.</title>
        <authorList>
            <person name="Shi S."/>
        </authorList>
    </citation>
    <scope>NUCLEOTIDE SEQUENCE [LARGE SCALE GENOMIC DNA]</scope>
    <source>
        <strain evidence="8 9">GY 70310</strain>
    </source>
</reference>
<dbReference type="GO" id="GO:0016020">
    <property type="term" value="C:membrane"/>
    <property type="evidence" value="ECO:0007669"/>
    <property type="project" value="UniProtKB-SubCell"/>
</dbReference>
<dbReference type="Gene3D" id="1.10.287.950">
    <property type="entry name" value="Methyl-accepting chemotaxis protein"/>
    <property type="match status" value="1"/>
</dbReference>
<name>A0A4T0UJP5_9NEIS</name>
<feature type="domain" description="Methyl-accepting transducer" evidence="6">
    <location>
        <begin position="385"/>
        <end position="621"/>
    </location>
</feature>
<dbReference type="InterPro" id="IPR013587">
    <property type="entry name" value="Nitrate/nitrite_sensing"/>
</dbReference>
<evidence type="ECO:0000256" key="1">
    <source>
        <dbReference type="ARBA" id="ARBA00004370"/>
    </source>
</evidence>
<comment type="subcellular location">
    <subcellularLocation>
        <location evidence="1">Membrane</location>
    </subcellularLocation>
</comment>
<dbReference type="InterPro" id="IPR004089">
    <property type="entry name" value="MCPsignal_dom"/>
</dbReference>
<dbReference type="GO" id="GO:0006935">
    <property type="term" value="P:chemotaxis"/>
    <property type="evidence" value="ECO:0007669"/>
    <property type="project" value="InterPro"/>
</dbReference>
<keyword evidence="2 4" id="KW-0807">Transducer</keyword>
<gene>
    <name evidence="8" type="ORF">E5K04_15865</name>
</gene>
<evidence type="ECO:0000313" key="9">
    <source>
        <dbReference type="Proteomes" id="UP000308891"/>
    </source>
</evidence>
<dbReference type="SMART" id="SM00304">
    <property type="entry name" value="HAMP"/>
    <property type="match status" value="1"/>
</dbReference>
<evidence type="ECO:0000259" key="7">
    <source>
        <dbReference type="PROSITE" id="PS50885"/>
    </source>
</evidence>
<dbReference type="SUPFAM" id="SSF58104">
    <property type="entry name" value="Methyl-accepting chemotaxis protein (MCP) signaling domain"/>
    <property type="match status" value="1"/>
</dbReference>
<evidence type="ECO:0000256" key="4">
    <source>
        <dbReference type="PROSITE-ProRule" id="PRU00284"/>
    </source>
</evidence>
<dbReference type="InterPro" id="IPR003660">
    <property type="entry name" value="HAMP_dom"/>
</dbReference>
<dbReference type="AlphaFoldDB" id="A0A4T0UJP5"/>
<keyword evidence="5" id="KW-0472">Membrane</keyword>
<dbReference type="CDD" id="cd11386">
    <property type="entry name" value="MCP_signal"/>
    <property type="match status" value="1"/>
</dbReference>
<keyword evidence="5" id="KW-0812">Transmembrane</keyword>
<dbReference type="GO" id="GO:0004888">
    <property type="term" value="F:transmembrane signaling receptor activity"/>
    <property type="evidence" value="ECO:0007669"/>
    <property type="project" value="InterPro"/>
</dbReference>
<proteinExistence type="inferred from homology"/>
<dbReference type="EMBL" id="STGJ01000026">
    <property type="protein sequence ID" value="TIC78531.1"/>
    <property type="molecule type" value="Genomic_DNA"/>
</dbReference>
<keyword evidence="5" id="KW-1133">Transmembrane helix</keyword>
<dbReference type="FunFam" id="1.10.287.950:FF:000001">
    <property type="entry name" value="Methyl-accepting chemotaxis sensory transducer"/>
    <property type="match status" value="1"/>
</dbReference>
<evidence type="ECO:0000256" key="2">
    <source>
        <dbReference type="ARBA" id="ARBA00023224"/>
    </source>
</evidence>
<dbReference type="Pfam" id="PF00015">
    <property type="entry name" value="MCPsignal"/>
    <property type="match status" value="1"/>
</dbReference>
<feature type="transmembrane region" description="Helical" evidence="5">
    <location>
        <begin position="303"/>
        <end position="326"/>
    </location>
</feature>
<keyword evidence="9" id="KW-1185">Reference proteome</keyword>
<feature type="domain" description="HAMP" evidence="7">
    <location>
        <begin position="327"/>
        <end position="380"/>
    </location>
</feature>
<evidence type="ECO:0000256" key="3">
    <source>
        <dbReference type="ARBA" id="ARBA00029447"/>
    </source>
</evidence>
<dbReference type="GO" id="GO:0007165">
    <property type="term" value="P:signal transduction"/>
    <property type="evidence" value="ECO:0007669"/>
    <property type="project" value="UniProtKB-KW"/>
</dbReference>